<dbReference type="InterPro" id="IPR051532">
    <property type="entry name" value="Ester_Hydrolysis_Enzymes"/>
</dbReference>
<reference evidence="1" key="2">
    <citation type="journal article" date="2021" name="PeerJ">
        <title>Extensive microbial diversity within the chicken gut microbiome revealed by metagenomics and culture.</title>
        <authorList>
            <person name="Gilroy R."/>
            <person name="Ravi A."/>
            <person name="Getino M."/>
            <person name="Pursley I."/>
            <person name="Horton D.L."/>
            <person name="Alikhan N.F."/>
            <person name="Baker D."/>
            <person name="Gharbi K."/>
            <person name="Hall N."/>
            <person name="Watson M."/>
            <person name="Adriaenssens E.M."/>
            <person name="Foster-Nyarko E."/>
            <person name="Jarju S."/>
            <person name="Secka A."/>
            <person name="Antonio M."/>
            <person name="Oren A."/>
            <person name="Chaudhuri R.R."/>
            <person name="La Ragione R."/>
            <person name="Hildebrand F."/>
            <person name="Pallen M.J."/>
        </authorList>
    </citation>
    <scope>NUCLEOTIDE SEQUENCE</scope>
    <source>
        <strain evidence="1">ChiSjej1B19-3389</strain>
    </source>
</reference>
<dbReference type="Gene3D" id="3.40.50.1110">
    <property type="entry name" value="SGNH hydrolase"/>
    <property type="match status" value="1"/>
</dbReference>
<accession>A0A9D0ZII0</accession>
<protein>
    <recommendedName>
        <fullName evidence="3">SGNH hydrolase-type esterase domain-containing protein</fullName>
    </recommendedName>
</protein>
<dbReference type="Pfam" id="PF16255">
    <property type="entry name" value="Lipase_GDSL_lke"/>
    <property type="match status" value="1"/>
</dbReference>
<gene>
    <name evidence="1" type="ORF">IAD32_02075</name>
</gene>
<dbReference type="AlphaFoldDB" id="A0A9D0ZII0"/>
<dbReference type="InterPro" id="IPR036514">
    <property type="entry name" value="SGNH_hydro_sf"/>
</dbReference>
<dbReference type="SUPFAM" id="SSF52266">
    <property type="entry name" value="SGNH hydrolase"/>
    <property type="match status" value="1"/>
</dbReference>
<dbReference type="PANTHER" id="PTHR30383:SF5">
    <property type="entry name" value="SGNH HYDROLASE-TYPE ESTERASE DOMAIN-CONTAINING PROTEIN"/>
    <property type="match status" value="1"/>
</dbReference>
<name>A0A9D0ZII0_9FIRM</name>
<evidence type="ECO:0008006" key="3">
    <source>
        <dbReference type="Google" id="ProtNLM"/>
    </source>
</evidence>
<dbReference type="GO" id="GO:0004622">
    <property type="term" value="F:phosphatidylcholine lysophospholipase activity"/>
    <property type="evidence" value="ECO:0007669"/>
    <property type="project" value="TreeGrafter"/>
</dbReference>
<organism evidence="1 2">
    <name type="scientific">Candidatus Scatavimonas merdigallinarum</name>
    <dbReference type="NCBI Taxonomy" id="2840914"/>
    <lineage>
        <taxon>Bacteria</taxon>
        <taxon>Bacillati</taxon>
        <taxon>Bacillota</taxon>
        <taxon>Clostridia</taxon>
        <taxon>Eubacteriales</taxon>
        <taxon>Oscillospiraceae</taxon>
        <taxon>Oscillospiraceae incertae sedis</taxon>
        <taxon>Candidatus Scatavimonas</taxon>
    </lineage>
</organism>
<dbReference type="CDD" id="cd00229">
    <property type="entry name" value="SGNH_hydrolase"/>
    <property type="match status" value="1"/>
</dbReference>
<evidence type="ECO:0000313" key="1">
    <source>
        <dbReference type="EMBL" id="HIQ80056.1"/>
    </source>
</evidence>
<comment type="caution">
    <text evidence="1">The sequence shown here is derived from an EMBL/GenBank/DDBJ whole genome shotgun (WGS) entry which is preliminary data.</text>
</comment>
<dbReference type="EMBL" id="DVFW01000014">
    <property type="protein sequence ID" value="HIQ80056.1"/>
    <property type="molecule type" value="Genomic_DNA"/>
</dbReference>
<dbReference type="InterPro" id="IPR032588">
    <property type="entry name" value="Lipase_GDSL_lke"/>
</dbReference>
<evidence type="ECO:0000313" key="2">
    <source>
        <dbReference type="Proteomes" id="UP000886787"/>
    </source>
</evidence>
<sequence>MQRNIFLRVVDDKIFTADDKIGYQEEHNAARLIFDLPEPWIDPAYVYILNLMVGKKRYFSEAKKFPVTFDIPQGLMEEGNIYIQLQANQEDKFIRKTEIKRLRVKPSIHGDTQVENQLSGLIDQAINRFYNALENFQKGPITMEYLASDVKEKFMLYEETEPGEAGENLYDPQKVISGKYYVQGVLTANAYVDTMPLLAVTEGDRIYASSFQMESQYSTVGGGIRVGLFQDNTWVKDLSAAEVYGKDYIEIPEGVNQIAVPYWKDDVSRTLYWYTESQTTTPPSQTPMKGTSAIEIALEAKQQVDNITASLRGKRVSVLGDSISTFAGYIPAGNRARYPQSNLLTDVDLTWWKRLLDKNGMVLGINESWAGSLVSWDGSEGTDIGADKHIASSTRIQHLGDNGQPDYILVFGGTNDVSRKVELGTFSYDDPTKLTDVQIKNLLVATFADAYRAMLIRLLKWYPKAHVICILPLYTSQTDGANLDRYNEVIKEECDFFGVPVVDTRTAGITMFNRSLYLPDGIHPNAAGMQLICNCVQRRL</sequence>
<proteinExistence type="predicted"/>
<dbReference type="PANTHER" id="PTHR30383">
    <property type="entry name" value="THIOESTERASE 1/PROTEASE 1/LYSOPHOSPHOLIPASE L1"/>
    <property type="match status" value="1"/>
</dbReference>
<dbReference type="Proteomes" id="UP000886787">
    <property type="component" value="Unassembled WGS sequence"/>
</dbReference>
<reference evidence="1" key="1">
    <citation type="submission" date="2020-10" db="EMBL/GenBank/DDBJ databases">
        <authorList>
            <person name="Gilroy R."/>
        </authorList>
    </citation>
    <scope>NUCLEOTIDE SEQUENCE</scope>
    <source>
        <strain evidence="1">ChiSjej1B19-3389</strain>
    </source>
</reference>